<name>A0A9P6DQ60_9AGAM</name>
<evidence type="ECO:0000313" key="3">
    <source>
        <dbReference type="Proteomes" id="UP000886523"/>
    </source>
</evidence>
<evidence type="ECO:0000256" key="1">
    <source>
        <dbReference type="SAM" id="MobiDB-lite"/>
    </source>
</evidence>
<proteinExistence type="predicted"/>
<feature type="region of interest" description="Disordered" evidence="1">
    <location>
        <begin position="81"/>
        <end position="126"/>
    </location>
</feature>
<accession>A0A9P6DQ60</accession>
<keyword evidence="3" id="KW-1185">Reference proteome</keyword>
<protein>
    <submittedName>
        <fullName evidence="2">Uncharacterized protein</fullName>
    </submittedName>
</protein>
<sequence length="126" mass="14025">MSLGLHIADKLVKEGVNLPLQTLGVSHWLSYVMCSPWESVFGKGVEMRVHAKWDQHMTQHDAKVSSGPVLNVMQRWSIQLKTQGKAHKRKDNPPPGEELSDSDAHQIKHMKRAVAPSSPLAEELSA</sequence>
<dbReference type="EMBL" id="MU129010">
    <property type="protein sequence ID" value="KAF9510771.1"/>
    <property type="molecule type" value="Genomic_DNA"/>
</dbReference>
<dbReference type="Proteomes" id="UP000886523">
    <property type="component" value="Unassembled WGS sequence"/>
</dbReference>
<evidence type="ECO:0000313" key="2">
    <source>
        <dbReference type="EMBL" id="KAF9510771.1"/>
    </source>
</evidence>
<comment type="caution">
    <text evidence="2">The sequence shown here is derived from an EMBL/GenBank/DDBJ whole genome shotgun (WGS) entry which is preliminary data.</text>
</comment>
<gene>
    <name evidence="2" type="ORF">BS47DRAFT_1364292</name>
</gene>
<dbReference type="AlphaFoldDB" id="A0A9P6DQ60"/>
<organism evidence="2 3">
    <name type="scientific">Hydnum rufescens UP504</name>
    <dbReference type="NCBI Taxonomy" id="1448309"/>
    <lineage>
        <taxon>Eukaryota</taxon>
        <taxon>Fungi</taxon>
        <taxon>Dikarya</taxon>
        <taxon>Basidiomycota</taxon>
        <taxon>Agaricomycotina</taxon>
        <taxon>Agaricomycetes</taxon>
        <taxon>Cantharellales</taxon>
        <taxon>Hydnaceae</taxon>
        <taxon>Hydnum</taxon>
    </lineage>
</organism>
<reference evidence="2" key="1">
    <citation type="journal article" date="2020" name="Nat. Commun.">
        <title>Large-scale genome sequencing of mycorrhizal fungi provides insights into the early evolution of symbiotic traits.</title>
        <authorList>
            <person name="Miyauchi S."/>
            <person name="Kiss E."/>
            <person name="Kuo A."/>
            <person name="Drula E."/>
            <person name="Kohler A."/>
            <person name="Sanchez-Garcia M."/>
            <person name="Morin E."/>
            <person name="Andreopoulos B."/>
            <person name="Barry K.W."/>
            <person name="Bonito G."/>
            <person name="Buee M."/>
            <person name="Carver A."/>
            <person name="Chen C."/>
            <person name="Cichocki N."/>
            <person name="Clum A."/>
            <person name="Culley D."/>
            <person name="Crous P.W."/>
            <person name="Fauchery L."/>
            <person name="Girlanda M."/>
            <person name="Hayes R.D."/>
            <person name="Keri Z."/>
            <person name="LaButti K."/>
            <person name="Lipzen A."/>
            <person name="Lombard V."/>
            <person name="Magnuson J."/>
            <person name="Maillard F."/>
            <person name="Murat C."/>
            <person name="Nolan M."/>
            <person name="Ohm R.A."/>
            <person name="Pangilinan J."/>
            <person name="Pereira M.F."/>
            <person name="Perotto S."/>
            <person name="Peter M."/>
            <person name="Pfister S."/>
            <person name="Riley R."/>
            <person name="Sitrit Y."/>
            <person name="Stielow J.B."/>
            <person name="Szollosi G."/>
            <person name="Zifcakova L."/>
            <person name="Stursova M."/>
            <person name="Spatafora J.W."/>
            <person name="Tedersoo L."/>
            <person name="Vaario L.M."/>
            <person name="Yamada A."/>
            <person name="Yan M."/>
            <person name="Wang P."/>
            <person name="Xu J."/>
            <person name="Bruns T."/>
            <person name="Baldrian P."/>
            <person name="Vilgalys R."/>
            <person name="Dunand C."/>
            <person name="Henrissat B."/>
            <person name="Grigoriev I.V."/>
            <person name="Hibbett D."/>
            <person name="Nagy L.G."/>
            <person name="Martin F.M."/>
        </authorList>
    </citation>
    <scope>NUCLEOTIDE SEQUENCE</scope>
    <source>
        <strain evidence="2">UP504</strain>
    </source>
</reference>